<reference evidence="5 6" key="1">
    <citation type="submission" date="2024-08" db="EMBL/GenBank/DDBJ databases">
        <authorList>
            <person name="Arias E."/>
        </authorList>
    </citation>
    <scope>NUCLEOTIDE SEQUENCE [LARGE SCALE GENOMIC DNA]</scope>
    <source>
        <strain evidence="5 6">FAM 25317</strain>
    </source>
</reference>
<comment type="caution">
    <text evidence="5">The sequence shown here is derived from an EMBL/GenBank/DDBJ whole genome shotgun (WGS) entry which is preliminary data.</text>
</comment>
<dbReference type="SMART" id="SM00382">
    <property type="entry name" value="AAA"/>
    <property type="match status" value="1"/>
</dbReference>
<dbReference type="InterPro" id="IPR027417">
    <property type="entry name" value="P-loop_NTPase"/>
</dbReference>
<evidence type="ECO:0000313" key="6">
    <source>
        <dbReference type="Proteomes" id="UP001625389"/>
    </source>
</evidence>
<evidence type="ECO:0000256" key="3">
    <source>
        <dbReference type="ARBA" id="ARBA00022840"/>
    </source>
</evidence>
<protein>
    <submittedName>
        <fullName evidence="5">ABC transporter ATP-binding protein</fullName>
    </submittedName>
</protein>
<dbReference type="EMBL" id="JBGQPK010000004">
    <property type="protein sequence ID" value="MFL2028437.1"/>
    <property type="molecule type" value="Genomic_DNA"/>
</dbReference>
<keyword evidence="1" id="KW-0813">Transport</keyword>
<evidence type="ECO:0000313" key="5">
    <source>
        <dbReference type="EMBL" id="MFL2028437.1"/>
    </source>
</evidence>
<dbReference type="Gene3D" id="3.40.50.300">
    <property type="entry name" value="P-loop containing nucleotide triphosphate hydrolases"/>
    <property type="match status" value="1"/>
</dbReference>
<accession>A0ABW8UC57</accession>
<evidence type="ECO:0000256" key="2">
    <source>
        <dbReference type="ARBA" id="ARBA00022741"/>
    </source>
</evidence>
<dbReference type="InterPro" id="IPR003593">
    <property type="entry name" value="AAA+_ATPase"/>
</dbReference>
<keyword evidence="2" id="KW-0547">Nucleotide-binding</keyword>
<dbReference type="InterPro" id="IPR003439">
    <property type="entry name" value="ABC_transporter-like_ATP-bd"/>
</dbReference>
<feature type="domain" description="ABC transporter" evidence="4">
    <location>
        <begin position="7"/>
        <end position="238"/>
    </location>
</feature>
<dbReference type="RefSeq" id="WP_407136881.1">
    <property type="nucleotide sequence ID" value="NZ_JBGQPK010000004.1"/>
</dbReference>
<dbReference type="PROSITE" id="PS50893">
    <property type="entry name" value="ABC_TRANSPORTER_2"/>
    <property type="match status" value="1"/>
</dbReference>
<name>A0ABW8UC57_9LACO</name>
<dbReference type="CDD" id="cd03293">
    <property type="entry name" value="ABC_NrtD_SsuB_transporters"/>
    <property type="match status" value="1"/>
</dbReference>
<dbReference type="Pfam" id="PF00005">
    <property type="entry name" value="ABC_tran"/>
    <property type="match status" value="1"/>
</dbReference>
<keyword evidence="6" id="KW-1185">Reference proteome</keyword>
<dbReference type="Proteomes" id="UP001625389">
    <property type="component" value="Unassembled WGS sequence"/>
</dbReference>
<dbReference type="GO" id="GO:0005524">
    <property type="term" value="F:ATP binding"/>
    <property type="evidence" value="ECO:0007669"/>
    <property type="project" value="UniProtKB-KW"/>
</dbReference>
<organism evidence="5 6">
    <name type="scientific">Loigolactobacillus zhaoyuanensis</name>
    <dbReference type="NCBI Taxonomy" id="2486017"/>
    <lineage>
        <taxon>Bacteria</taxon>
        <taxon>Bacillati</taxon>
        <taxon>Bacillota</taxon>
        <taxon>Bacilli</taxon>
        <taxon>Lactobacillales</taxon>
        <taxon>Lactobacillaceae</taxon>
        <taxon>Loigolactobacillus</taxon>
    </lineage>
</organism>
<keyword evidence="3 5" id="KW-0067">ATP-binding</keyword>
<proteinExistence type="predicted"/>
<dbReference type="PANTHER" id="PTHR42788:SF13">
    <property type="entry name" value="ALIPHATIC SULFONATES IMPORT ATP-BINDING PROTEIN SSUB"/>
    <property type="match status" value="1"/>
</dbReference>
<dbReference type="PANTHER" id="PTHR42788">
    <property type="entry name" value="TAURINE IMPORT ATP-BINDING PROTEIN-RELATED"/>
    <property type="match status" value="1"/>
</dbReference>
<dbReference type="SUPFAM" id="SSF52540">
    <property type="entry name" value="P-loop containing nucleoside triphosphate hydrolases"/>
    <property type="match status" value="1"/>
</dbReference>
<evidence type="ECO:0000256" key="1">
    <source>
        <dbReference type="ARBA" id="ARBA00022448"/>
    </source>
</evidence>
<sequence length="262" mass="28855">MTTQPLITINHLSKRYAPQTDLILSDINLEIAPGAFQVLLGPSGCGKSTLLKLISGLIPKTSGAMVLNQHSITGPGKDRGVVFQNAETALFPWLTVAQNVAYGPKMNKVAAAECARKVDYYLDLVGLTAHKDKYPTELSGGMLQRTQIARVLANEPDLLIMDEPFSALDAQTRTQMQQELIQIWQQTKKTIIFVTHDIQEAVLLGTDIAIMTKSPNASITANYQVELTYPRAITDARFITMFEQVNGHFFPAPIIRPFEVSA</sequence>
<evidence type="ECO:0000259" key="4">
    <source>
        <dbReference type="PROSITE" id="PS50893"/>
    </source>
</evidence>
<dbReference type="InterPro" id="IPR050166">
    <property type="entry name" value="ABC_transporter_ATP-bind"/>
</dbReference>
<gene>
    <name evidence="5" type="ORF">ACEN34_02275</name>
</gene>